<dbReference type="Gene3D" id="2.60.120.40">
    <property type="match status" value="1"/>
</dbReference>
<evidence type="ECO:0000256" key="4">
    <source>
        <dbReference type="ARBA" id="ARBA00018403"/>
    </source>
</evidence>
<evidence type="ECO:0000256" key="16">
    <source>
        <dbReference type="ARBA" id="ARBA00046860"/>
    </source>
</evidence>
<dbReference type="CDD" id="cd00184">
    <property type="entry name" value="TNF"/>
    <property type="match status" value="1"/>
</dbReference>
<protein>
    <recommendedName>
        <fullName evidence="4">Lymphotoxin-alpha</fullName>
    </recommendedName>
    <alternativeName>
        <fullName evidence="12">TNF-alpha</fullName>
    </alternativeName>
    <alternativeName>
        <fullName evidence="13">TNF-beta</fullName>
    </alternativeName>
    <alternativeName>
        <fullName evidence="3">Tumor necrosis factor</fullName>
    </alternativeName>
    <alternativeName>
        <fullName evidence="14">Tumor necrosis factor ligand superfamily member 1</fullName>
    </alternativeName>
</protein>
<evidence type="ECO:0000259" key="19">
    <source>
        <dbReference type="PROSITE" id="PS50049"/>
    </source>
</evidence>
<keyword evidence="11" id="KW-1015">Disulfide bond</keyword>
<dbReference type="PRINTS" id="PR01234">
    <property type="entry name" value="TNECROSISFCT"/>
</dbReference>
<evidence type="ECO:0000256" key="13">
    <source>
        <dbReference type="ARBA" id="ARBA00033253"/>
    </source>
</evidence>
<name>A0ABQ8M0F7_LABRO</name>
<keyword evidence="5" id="KW-0202">Cytokine</keyword>
<evidence type="ECO:0000256" key="7">
    <source>
        <dbReference type="ARBA" id="ARBA00022729"/>
    </source>
</evidence>
<keyword evidence="21" id="KW-1185">Reference proteome</keyword>
<dbReference type="Pfam" id="PF00229">
    <property type="entry name" value="TNF"/>
    <property type="match status" value="1"/>
</dbReference>
<organism evidence="20 21">
    <name type="scientific">Labeo rohita</name>
    <name type="common">Indian major carp</name>
    <name type="synonym">Cyprinus rohita</name>
    <dbReference type="NCBI Taxonomy" id="84645"/>
    <lineage>
        <taxon>Eukaryota</taxon>
        <taxon>Metazoa</taxon>
        <taxon>Chordata</taxon>
        <taxon>Craniata</taxon>
        <taxon>Vertebrata</taxon>
        <taxon>Euteleostomi</taxon>
        <taxon>Actinopterygii</taxon>
        <taxon>Neopterygii</taxon>
        <taxon>Teleostei</taxon>
        <taxon>Ostariophysi</taxon>
        <taxon>Cypriniformes</taxon>
        <taxon>Cyprinidae</taxon>
        <taxon>Labeoninae</taxon>
        <taxon>Labeonini</taxon>
        <taxon>Labeo</taxon>
    </lineage>
</organism>
<evidence type="ECO:0000256" key="2">
    <source>
        <dbReference type="ARBA" id="ARBA00008670"/>
    </source>
</evidence>
<dbReference type="InterPro" id="IPR002960">
    <property type="entry name" value="TNF_beta"/>
</dbReference>
<comment type="caution">
    <text evidence="20">The sequence shown here is derived from an EMBL/GenBank/DDBJ whole genome shotgun (WGS) entry which is preliminary data.</text>
</comment>
<comment type="function">
    <text evidence="15">Cytokine that in its homotrimeric form binds to TNFRSF1A/TNFR1, TNFRSF1B/TNFBR and TNFRSF14/HVEM. In its heterotrimeric form with LTB binds to TNFRSF3/LTBR. Lymphotoxin is produced by lymphocytes and is cytotoxic for a wide range of tumor cells in vitro and in vivo.</text>
</comment>
<evidence type="ECO:0000256" key="17">
    <source>
        <dbReference type="SAM" id="MobiDB-lite"/>
    </source>
</evidence>
<evidence type="ECO:0000313" key="21">
    <source>
        <dbReference type="Proteomes" id="UP000830375"/>
    </source>
</evidence>
<keyword evidence="7" id="KW-0732">Signal</keyword>
<dbReference type="Proteomes" id="UP000830375">
    <property type="component" value="Unassembled WGS sequence"/>
</dbReference>
<evidence type="ECO:0000256" key="14">
    <source>
        <dbReference type="ARBA" id="ARBA00033263"/>
    </source>
</evidence>
<gene>
    <name evidence="20" type="ORF">H4Q32_013300</name>
</gene>
<comment type="similarity">
    <text evidence="2">Belongs to the tumor necrosis factor family.</text>
</comment>
<accession>A0ABQ8M0F7</accession>
<reference evidence="20 21" key="1">
    <citation type="submission" date="2022-01" db="EMBL/GenBank/DDBJ databases">
        <title>A high-quality chromosome-level genome assembly of rohu carp, Labeo rohita.</title>
        <authorList>
            <person name="Arick M.A. II"/>
            <person name="Hsu C.-Y."/>
            <person name="Magbanua Z."/>
            <person name="Pechanova O."/>
            <person name="Grover C."/>
            <person name="Miller E."/>
            <person name="Thrash A."/>
            <person name="Ezzel L."/>
            <person name="Alam S."/>
            <person name="Benzie J."/>
            <person name="Hamilton M."/>
            <person name="Karsi A."/>
            <person name="Lawrence M.L."/>
            <person name="Peterson D.G."/>
        </authorList>
    </citation>
    <scope>NUCLEOTIDE SEQUENCE [LARGE SCALE GENOMIC DNA]</scope>
    <source>
        <strain evidence="21">BAU-BD-2019</strain>
        <tissue evidence="20">Blood</tissue>
    </source>
</reference>
<evidence type="ECO:0000256" key="8">
    <source>
        <dbReference type="ARBA" id="ARBA00022968"/>
    </source>
</evidence>
<evidence type="ECO:0000256" key="15">
    <source>
        <dbReference type="ARBA" id="ARBA00046146"/>
    </source>
</evidence>
<dbReference type="InterPro" id="IPR006053">
    <property type="entry name" value="TNF"/>
</dbReference>
<evidence type="ECO:0000256" key="6">
    <source>
        <dbReference type="ARBA" id="ARBA00022692"/>
    </source>
</evidence>
<sequence length="257" mass="28500">MVKYETTIVDLEASAGGVYQTTVAPVPVKSSRSWIWKTLAAIAFIALCAVAAVFFAWHVTKQNQTELPSYSEKQISTTTANRETDSNPLSKALPTQQGKMLKQIAERTKAAIHLHGEHSSSLPNDSLKWVSGVDQSFEQGGLKLDDNKILIPADGLYFVYSQVSYSIQCNPDEDELTQKFLSHSIWRYTDAVTDWKPLQNSAHSVCQSQEDGKTTYSTIYLGAVFKLMQGDKLSTKTSHAAEVEENYAKTFFGVFAL</sequence>
<keyword evidence="6 18" id="KW-0812">Transmembrane</keyword>
<dbReference type="SUPFAM" id="SSF49842">
    <property type="entry name" value="TNF-like"/>
    <property type="match status" value="1"/>
</dbReference>
<evidence type="ECO:0000313" key="20">
    <source>
        <dbReference type="EMBL" id="KAI2656380.1"/>
    </source>
</evidence>
<dbReference type="PRINTS" id="PR01236">
    <property type="entry name" value="TNFBETA"/>
</dbReference>
<evidence type="ECO:0000256" key="10">
    <source>
        <dbReference type="ARBA" id="ARBA00023136"/>
    </source>
</evidence>
<keyword evidence="8" id="KW-0735">Signal-anchor</keyword>
<feature type="region of interest" description="Disordered" evidence="17">
    <location>
        <begin position="68"/>
        <end position="92"/>
    </location>
</feature>
<dbReference type="EMBL" id="JACTAM010000015">
    <property type="protein sequence ID" value="KAI2656380.1"/>
    <property type="molecule type" value="Genomic_DNA"/>
</dbReference>
<comment type="subunit">
    <text evidence="16">Homotrimer, and heterotrimer of either two LTB and one LTA subunits or (less prevalent) two LTA and one LTB subunits. Interacts with TNFRSF14.</text>
</comment>
<comment type="subcellular location">
    <subcellularLocation>
        <location evidence="1">Membrane</location>
        <topology evidence="1">Single-pass type II membrane protein</topology>
    </subcellularLocation>
</comment>
<dbReference type="PANTHER" id="PTHR11471">
    <property type="entry name" value="TUMOR NECROSIS FACTOR FAMILY MEMBER"/>
    <property type="match status" value="1"/>
</dbReference>
<evidence type="ECO:0000256" key="1">
    <source>
        <dbReference type="ARBA" id="ARBA00004606"/>
    </source>
</evidence>
<dbReference type="SMART" id="SM00207">
    <property type="entry name" value="TNF"/>
    <property type="match status" value="1"/>
</dbReference>
<feature type="transmembrane region" description="Helical" evidence="18">
    <location>
        <begin position="39"/>
        <end position="59"/>
    </location>
</feature>
<keyword evidence="10 18" id="KW-0472">Membrane</keyword>
<feature type="domain" description="THD" evidence="19">
    <location>
        <begin position="110"/>
        <end position="257"/>
    </location>
</feature>
<proteinExistence type="inferred from homology"/>
<evidence type="ECO:0000256" key="9">
    <source>
        <dbReference type="ARBA" id="ARBA00022989"/>
    </source>
</evidence>
<dbReference type="InterPro" id="IPR006052">
    <property type="entry name" value="TNF_dom"/>
</dbReference>
<dbReference type="PROSITE" id="PS50049">
    <property type="entry name" value="THD_2"/>
    <property type="match status" value="1"/>
</dbReference>
<keyword evidence="9 18" id="KW-1133">Transmembrane helix</keyword>
<evidence type="ECO:0000256" key="18">
    <source>
        <dbReference type="SAM" id="Phobius"/>
    </source>
</evidence>
<evidence type="ECO:0000256" key="11">
    <source>
        <dbReference type="ARBA" id="ARBA00023157"/>
    </source>
</evidence>
<dbReference type="InterPro" id="IPR008983">
    <property type="entry name" value="Tumour_necrosis_fac-like_dom"/>
</dbReference>
<evidence type="ECO:0000256" key="3">
    <source>
        <dbReference type="ARBA" id="ARBA00013893"/>
    </source>
</evidence>
<dbReference type="PANTHER" id="PTHR11471:SF23">
    <property type="entry name" value="TUMOR NECROSIS FACTOR"/>
    <property type="match status" value="1"/>
</dbReference>
<evidence type="ECO:0000256" key="12">
    <source>
        <dbReference type="ARBA" id="ARBA00029751"/>
    </source>
</evidence>
<evidence type="ECO:0000256" key="5">
    <source>
        <dbReference type="ARBA" id="ARBA00022514"/>
    </source>
</evidence>